<accession>A0A368BMK6</accession>
<evidence type="ECO:0000259" key="6">
    <source>
        <dbReference type="Pfam" id="PF04542"/>
    </source>
</evidence>
<dbReference type="InterPro" id="IPR013249">
    <property type="entry name" value="RNA_pol_sigma70_r4_t2"/>
</dbReference>
<dbReference type="Pfam" id="PF08281">
    <property type="entry name" value="Sigma70_r4_2"/>
    <property type="match status" value="1"/>
</dbReference>
<dbReference type="GO" id="GO:0006352">
    <property type="term" value="P:DNA-templated transcription initiation"/>
    <property type="evidence" value="ECO:0007669"/>
    <property type="project" value="InterPro"/>
</dbReference>
<dbReference type="SUPFAM" id="SSF88659">
    <property type="entry name" value="Sigma3 and sigma4 domains of RNA polymerase sigma factors"/>
    <property type="match status" value="1"/>
</dbReference>
<dbReference type="InterPro" id="IPR039425">
    <property type="entry name" value="RNA_pol_sigma-70-like"/>
</dbReference>
<dbReference type="CDD" id="cd06171">
    <property type="entry name" value="Sigma70_r4"/>
    <property type="match status" value="1"/>
</dbReference>
<evidence type="ECO:0000256" key="2">
    <source>
        <dbReference type="ARBA" id="ARBA00023015"/>
    </source>
</evidence>
<dbReference type="Gene3D" id="1.10.1740.10">
    <property type="match status" value="1"/>
</dbReference>
<reference evidence="8 9" key="1">
    <citation type="journal article" date="2018" name="Microbiome">
        <title>Fine metagenomic profile of the Mediterranean stratified and mixed water columns revealed by assembly and recruitment.</title>
        <authorList>
            <person name="Haro-Moreno J.M."/>
            <person name="Lopez-Perez M."/>
            <person name="De La Torre J.R."/>
            <person name="Picazo A."/>
            <person name="Camacho A."/>
            <person name="Rodriguez-Valera F."/>
        </authorList>
    </citation>
    <scope>NUCLEOTIDE SEQUENCE [LARGE SCALE GENOMIC DNA]</scope>
    <source>
        <strain evidence="8">MED-G83</strain>
    </source>
</reference>
<dbReference type="InterPro" id="IPR013325">
    <property type="entry name" value="RNA_pol_sigma_r2"/>
</dbReference>
<evidence type="ECO:0000313" key="9">
    <source>
        <dbReference type="Proteomes" id="UP000252147"/>
    </source>
</evidence>
<dbReference type="AlphaFoldDB" id="A0A368BMK6"/>
<gene>
    <name evidence="8" type="ORF">DBW97_03410</name>
</gene>
<evidence type="ECO:0000313" key="8">
    <source>
        <dbReference type="EMBL" id="RCL38092.1"/>
    </source>
</evidence>
<feature type="domain" description="RNA polymerase sigma-70 region 2" evidence="6">
    <location>
        <begin position="22"/>
        <end position="90"/>
    </location>
</feature>
<evidence type="ECO:0000259" key="7">
    <source>
        <dbReference type="Pfam" id="PF08281"/>
    </source>
</evidence>
<keyword evidence="5" id="KW-0804">Transcription</keyword>
<comment type="similarity">
    <text evidence="1">Belongs to the sigma-70 factor family. ECF subfamily.</text>
</comment>
<evidence type="ECO:0000256" key="3">
    <source>
        <dbReference type="ARBA" id="ARBA00023082"/>
    </source>
</evidence>
<name>A0A368BMK6_9GAMM</name>
<dbReference type="PANTHER" id="PTHR43133">
    <property type="entry name" value="RNA POLYMERASE ECF-TYPE SIGMA FACTO"/>
    <property type="match status" value="1"/>
</dbReference>
<dbReference type="GO" id="GO:0016987">
    <property type="term" value="F:sigma factor activity"/>
    <property type="evidence" value="ECO:0007669"/>
    <property type="project" value="UniProtKB-KW"/>
</dbReference>
<dbReference type="InterPro" id="IPR013324">
    <property type="entry name" value="RNA_pol_sigma_r3/r4-like"/>
</dbReference>
<dbReference type="InterPro" id="IPR014284">
    <property type="entry name" value="RNA_pol_sigma-70_dom"/>
</dbReference>
<dbReference type="SUPFAM" id="SSF88946">
    <property type="entry name" value="Sigma2 domain of RNA polymerase sigma factors"/>
    <property type="match status" value="1"/>
</dbReference>
<keyword evidence="3" id="KW-0731">Sigma factor</keyword>
<dbReference type="PANTHER" id="PTHR43133:SF8">
    <property type="entry name" value="RNA POLYMERASE SIGMA FACTOR HI_1459-RELATED"/>
    <property type="match status" value="1"/>
</dbReference>
<keyword evidence="2" id="KW-0805">Transcription regulation</keyword>
<dbReference type="GO" id="GO:0003677">
    <property type="term" value="F:DNA binding"/>
    <property type="evidence" value="ECO:0007669"/>
    <property type="project" value="UniProtKB-KW"/>
</dbReference>
<dbReference type="EMBL" id="QOPD01000005">
    <property type="protein sequence ID" value="RCL38092.1"/>
    <property type="molecule type" value="Genomic_DNA"/>
</dbReference>
<dbReference type="InterPro" id="IPR007627">
    <property type="entry name" value="RNA_pol_sigma70_r2"/>
</dbReference>
<dbReference type="Proteomes" id="UP000252147">
    <property type="component" value="Unassembled WGS sequence"/>
</dbReference>
<sequence>MISDQEIVEKCIQEGNEHFEELIKRHSNYIFGFMMRLTGGNQMFAEDLTQTAFLRAISYLQSYNPAKEFRGWLATIAINSFRTEVRKHAKYTLEENMDHISANEQRGDNQDFYKLLSHLSSDERTILTMKYIYDYKNADIARDLNMNLNTVKSVIKRALEKLK</sequence>
<dbReference type="Pfam" id="PF04542">
    <property type="entry name" value="Sigma70_r2"/>
    <property type="match status" value="1"/>
</dbReference>
<proteinExistence type="inferred from homology"/>
<evidence type="ECO:0000256" key="5">
    <source>
        <dbReference type="ARBA" id="ARBA00023163"/>
    </source>
</evidence>
<organism evidence="8 9">
    <name type="scientific">SAR86 cluster bacterium</name>
    <dbReference type="NCBI Taxonomy" id="2030880"/>
    <lineage>
        <taxon>Bacteria</taxon>
        <taxon>Pseudomonadati</taxon>
        <taxon>Pseudomonadota</taxon>
        <taxon>Gammaproteobacteria</taxon>
        <taxon>SAR86 cluster</taxon>
    </lineage>
</organism>
<dbReference type="InterPro" id="IPR036388">
    <property type="entry name" value="WH-like_DNA-bd_sf"/>
</dbReference>
<evidence type="ECO:0000256" key="4">
    <source>
        <dbReference type="ARBA" id="ARBA00023125"/>
    </source>
</evidence>
<evidence type="ECO:0000256" key="1">
    <source>
        <dbReference type="ARBA" id="ARBA00010641"/>
    </source>
</evidence>
<feature type="domain" description="RNA polymerase sigma factor 70 region 4 type 2" evidence="7">
    <location>
        <begin position="111"/>
        <end position="162"/>
    </location>
</feature>
<protein>
    <submittedName>
        <fullName evidence="8">Sigma-70 family RNA polymerase sigma factor</fullName>
    </submittedName>
</protein>
<dbReference type="Gene3D" id="1.10.10.10">
    <property type="entry name" value="Winged helix-like DNA-binding domain superfamily/Winged helix DNA-binding domain"/>
    <property type="match status" value="1"/>
</dbReference>
<keyword evidence="4" id="KW-0238">DNA-binding</keyword>
<comment type="caution">
    <text evidence="8">The sequence shown here is derived from an EMBL/GenBank/DDBJ whole genome shotgun (WGS) entry which is preliminary data.</text>
</comment>
<dbReference type="NCBIfam" id="TIGR02937">
    <property type="entry name" value="sigma70-ECF"/>
    <property type="match status" value="1"/>
</dbReference>